<evidence type="ECO:0000313" key="6">
    <source>
        <dbReference type="Proteomes" id="UP000190105"/>
    </source>
</evidence>
<dbReference type="PANTHER" id="PTHR30302">
    <property type="entry name" value="HYDROGENASE 1 MATURATION PROTEASE"/>
    <property type="match status" value="1"/>
</dbReference>
<dbReference type="Proteomes" id="UP000190105">
    <property type="component" value="Unassembled WGS sequence"/>
</dbReference>
<dbReference type="EMBL" id="FUYH01000003">
    <property type="protein sequence ID" value="SKA80217.1"/>
    <property type="molecule type" value="Genomic_DNA"/>
</dbReference>
<evidence type="ECO:0000256" key="2">
    <source>
        <dbReference type="ARBA" id="ARBA00022670"/>
    </source>
</evidence>
<comment type="similarity">
    <text evidence="1">Belongs to the peptidase A31 family.</text>
</comment>
<protein>
    <submittedName>
        <fullName evidence="5">Hydrogenase maturation protease</fullName>
    </submittedName>
</protein>
<dbReference type="RefSeq" id="WP_078695624.1">
    <property type="nucleotide sequence ID" value="NZ_FUYH01000003.1"/>
</dbReference>
<dbReference type="Gene3D" id="3.40.50.1450">
    <property type="entry name" value="HybD-like"/>
    <property type="match status" value="1"/>
</dbReference>
<dbReference type="InterPro" id="IPR023430">
    <property type="entry name" value="Pept_HybD-like_dom_sf"/>
</dbReference>
<dbReference type="Pfam" id="PF01750">
    <property type="entry name" value="HycI"/>
    <property type="match status" value="1"/>
</dbReference>
<dbReference type="SUPFAM" id="SSF53163">
    <property type="entry name" value="HybD-like"/>
    <property type="match status" value="1"/>
</dbReference>
<reference evidence="6" key="1">
    <citation type="submission" date="2017-02" db="EMBL/GenBank/DDBJ databases">
        <authorList>
            <person name="Varghese N."/>
            <person name="Submissions S."/>
        </authorList>
    </citation>
    <scope>NUCLEOTIDE SEQUENCE [LARGE SCALE GENOMIC DNA]</scope>
    <source>
        <strain evidence="6">USBA 833</strain>
    </source>
</reference>
<dbReference type="InterPro" id="IPR000671">
    <property type="entry name" value="Peptidase_A31"/>
</dbReference>
<dbReference type="STRING" id="1147123.SAMN05443428_103173"/>
<dbReference type="GO" id="GO:0016485">
    <property type="term" value="P:protein processing"/>
    <property type="evidence" value="ECO:0007669"/>
    <property type="project" value="TreeGrafter"/>
</dbReference>
<dbReference type="GO" id="GO:0004190">
    <property type="term" value="F:aspartic-type endopeptidase activity"/>
    <property type="evidence" value="ECO:0007669"/>
    <property type="project" value="UniProtKB-KW"/>
</dbReference>
<dbReference type="OrthoDB" id="9794619at2"/>
<dbReference type="NCBIfam" id="TIGR00072">
    <property type="entry name" value="hydrog_prot"/>
    <property type="match status" value="1"/>
</dbReference>
<dbReference type="GO" id="GO:0008047">
    <property type="term" value="F:enzyme activator activity"/>
    <property type="evidence" value="ECO:0007669"/>
    <property type="project" value="InterPro"/>
</dbReference>
<keyword evidence="6" id="KW-1185">Reference proteome</keyword>
<name>A0A1T4WSW7_9CLOT</name>
<evidence type="ECO:0000256" key="3">
    <source>
        <dbReference type="ARBA" id="ARBA00022750"/>
    </source>
</evidence>
<proteinExistence type="inferred from homology"/>
<gene>
    <name evidence="5" type="ORF">SAMN05443428_103173</name>
</gene>
<dbReference type="AlphaFoldDB" id="A0A1T4WSW7"/>
<evidence type="ECO:0000256" key="4">
    <source>
        <dbReference type="ARBA" id="ARBA00022801"/>
    </source>
</evidence>
<keyword evidence="2 5" id="KW-0645">Protease</keyword>
<keyword evidence="3" id="KW-0064">Aspartyl protease</keyword>
<sequence length="147" mass="16639">MSTKLIAIGNKLMGDDGIALIVADKIKEKLKDMNIEVIIGETDFDFCLDFINKDDFIIILDSTHFNIKKGNITLLPLDSLNQSKNFFFPHSLSLIHYLLIYNIKGIFIGIEAENIDFTNRLSSTLSKNLDNICNNVLKVIKDFKADI</sequence>
<dbReference type="PANTHER" id="PTHR30302:SF1">
    <property type="entry name" value="HYDROGENASE 2 MATURATION PROTEASE"/>
    <property type="match status" value="1"/>
</dbReference>
<organism evidence="5 6">
    <name type="scientific">Caloramator quimbayensis</name>
    <dbReference type="NCBI Taxonomy" id="1147123"/>
    <lineage>
        <taxon>Bacteria</taxon>
        <taxon>Bacillati</taxon>
        <taxon>Bacillota</taxon>
        <taxon>Clostridia</taxon>
        <taxon>Eubacteriales</taxon>
        <taxon>Clostridiaceae</taxon>
        <taxon>Caloramator</taxon>
    </lineage>
</organism>
<evidence type="ECO:0000256" key="1">
    <source>
        <dbReference type="ARBA" id="ARBA00006814"/>
    </source>
</evidence>
<accession>A0A1T4WSW7</accession>
<keyword evidence="4" id="KW-0378">Hydrolase</keyword>
<evidence type="ECO:0000313" key="5">
    <source>
        <dbReference type="EMBL" id="SKA80217.1"/>
    </source>
</evidence>
<dbReference type="CDD" id="cd00518">
    <property type="entry name" value="H2MP"/>
    <property type="match status" value="1"/>
</dbReference>